<dbReference type="InterPro" id="IPR023296">
    <property type="entry name" value="Glyco_hydro_beta-prop_sf"/>
</dbReference>
<dbReference type="RefSeq" id="WP_311332974.1">
    <property type="nucleotide sequence ID" value="NZ_JAVRHZ010000004.1"/>
</dbReference>
<dbReference type="EMBL" id="JAVRHZ010000004">
    <property type="protein sequence ID" value="MDT0556020.1"/>
    <property type="molecule type" value="Genomic_DNA"/>
</dbReference>
<accession>A0ABU2YE14</accession>
<name>A0ABU2YE14_9FLAO</name>
<proteinExistence type="predicted"/>
<dbReference type="Gene3D" id="2.115.10.20">
    <property type="entry name" value="Glycosyl hydrolase domain, family 43"/>
    <property type="match status" value="2"/>
</dbReference>
<evidence type="ECO:0008006" key="3">
    <source>
        <dbReference type="Google" id="ProtNLM"/>
    </source>
</evidence>
<dbReference type="Proteomes" id="UP001254488">
    <property type="component" value="Unassembled WGS sequence"/>
</dbReference>
<dbReference type="SUPFAM" id="SSF75005">
    <property type="entry name" value="Arabinanase/levansucrase/invertase"/>
    <property type="match status" value="1"/>
</dbReference>
<evidence type="ECO:0000313" key="1">
    <source>
        <dbReference type="EMBL" id="MDT0556020.1"/>
    </source>
</evidence>
<organism evidence="1 2">
    <name type="scientific">Patiriisocius hiemis</name>
    <dbReference type="NCBI Taxonomy" id="3075604"/>
    <lineage>
        <taxon>Bacteria</taxon>
        <taxon>Pseudomonadati</taxon>
        <taxon>Bacteroidota</taxon>
        <taxon>Flavobacteriia</taxon>
        <taxon>Flavobacteriales</taxon>
        <taxon>Flavobacteriaceae</taxon>
        <taxon>Patiriisocius</taxon>
    </lineage>
</organism>
<protein>
    <recommendedName>
        <fullName evidence="3">Glycosyl hydrolase family 32</fullName>
    </recommendedName>
</protein>
<keyword evidence="2" id="KW-1185">Reference proteome</keyword>
<evidence type="ECO:0000313" key="2">
    <source>
        <dbReference type="Proteomes" id="UP001254488"/>
    </source>
</evidence>
<sequence length="312" mass="35932">MKWEKKGLIFKPTGEHEWSKSHAQVPFALLLNEKQLRIFYSTRNKDSASSVSFIDVDPKMPSKILYIHQKPVLTKGSPGAYDDSGTMPSWFLYHEGKLYLYYTGWNKSDIASYRLSIGLAVSEDDGFTFKKVFKGPLMDRSIHDPIWVGQPCVIKEANEWKMWYLNCEKIEIINNHPEPFYNVKYAHSQDGITWERTNKVCIDFKFGTIDAIGRPCVYKEDGVYKMLHSNRKAAGYRDQKNAGYSIGYSESKDGVHWERLDEKVGIAKSEEGWDSIMIEYCTTYVFEGKRYLIYNGNGFGASGFGYAIQKEL</sequence>
<dbReference type="PANTHER" id="PTHR35279:SF1">
    <property type="entry name" value="ARABINANASE_LEVANSUCRASE_INVERTASE"/>
    <property type="match status" value="1"/>
</dbReference>
<comment type="caution">
    <text evidence="1">The sequence shown here is derived from an EMBL/GenBank/DDBJ whole genome shotgun (WGS) entry which is preliminary data.</text>
</comment>
<dbReference type="PANTHER" id="PTHR35279">
    <property type="match status" value="1"/>
</dbReference>
<gene>
    <name evidence="1" type="ORF">RM538_08395</name>
</gene>
<reference evidence="1 2" key="1">
    <citation type="submission" date="2023-09" db="EMBL/GenBank/DDBJ databases">
        <authorList>
            <person name="Rey-Velasco X."/>
        </authorList>
    </citation>
    <scope>NUCLEOTIDE SEQUENCE [LARGE SCALE GENOMIC DNA]</scope>
    <source>
        <strain evidence="1 2">W242</strain>
    </source>
</reference>